<sequence length="306" mass="32787">MNELTHVRRLRAEVPEDLDMPAAEDRLRAEIAEARKTPARARKLRWTLIPAGIAATAIAVALVTVPWSDGSSAEAVALMARAAQTALHTPASPPRNDQYIYQETVEKLRPAGRPYTRYRSEWLSVDGSKPGLIRERNVIPAGTPAPPAEEMRPDGETALRACGATPPLSRPYIGSLPSRPADVLKLLDERAGDGGRGERLWSAATDMADTAMAPAARASFYRALAEIPGVGVAADSVDASGRHGVALTRTSDGVREELIFDRTTYAVLGERTLDEKGTEFSSTALLKTAVVDKAPAPRPGTSEDTC</sequence>
<keyword evidence="1" id="KW-0812">Transmembrane</keyword>
<name>A0ABV9TP40_9ACTN</name>
<evidence type="ECO:0000256" key="1">
    <source>
        <dbReference type="SAM" id="Phobius"/>
    </source>
</evidence>
<accession>A0ABV9TP40</accession>
<evidence type="ECO:0000313" key="3">
    <source>
        <dbReference type="Proteomes" id="UP001595872"/>
    </source>
</evidence>
<dbReference type="NCBIfam" id="NF038083">
    <property type="entry name" value="CU044_5270_fam"/>
    <property type="match status" value="1"/>
</dbReference>
<keyword evidence="3" id="KW-1185">Reference proteome</keyword>
<protein>
    <submittedName>
        <fullName evidence="2">CU044_5270 family protein</fullName>
    </submittedName>
</protein>
<dbReference type="EMBL" id="JBHSIT010000001">
    <property type="protein sequence ID" value="MFC4905852.1"/>
    <property type="molecule type" value="Genomic_DNA"/>
</dbReference>
<dbReference type="Proteomes" id="UP001595872">
    <property type="component" value="Unassembled WGS sequence"/>
</dbReference>
<comment type="caution">
    <text evidence="2">The sequence shown here is derived from an EMBL/GenBank/DDBJ whole genome shotgun (WGS) entry which is preliminary data.</text>
</comment>
<proteinExistence type="predicted"/>
<gene>
    <name evidence="2" type="ORF">ACFPCY_00835</name>
</gene>
<reference evidence="3" key="1">
    <citation type="journal article" date="2019" name="Int. J. Syst. Evol. Microbiol.">
        <title>The Global Catalogue of Microorganisms (GCM) 10K type strain sequencing project: providing services to taxonomists for standard genome sequencing and annotation.</title>
        <authorList>
            <consortium name="The Broad Institute Genomics Platform"/>
            <consortium name="The Broad Institute Genome Sequencing Center for Infectious Disease"/>
            <person name="Wu L."/>
            <person name="Ma J."/>
        </authorList>
    </citation>
    <scope>NUCLEOTIDE SEQUENCE [LARGE SCALE GENOMIC DNA]</scope>
    <source>
        <strain evidence="3">KLKA75</strain>
    </source>
</reference>
<evidence type="ECO:0000313" key="2">
    <source>
        <dbReference type="EMBL" id="MFC4905852.1"/>
    </source>
</evidence>
<dbReference type="InterPro" id="IPR047789">
    <property type="entry name" value="CU044_5270-like"/>
</dbReference>
<feature type="transmembrane region" description="Helical" evidence="1">
    <location>
        <begin position="46"/>
        <end position="67"/>
    </location>
</feature>
<keyword evidence="1" id="KW-0472">Membrane</keyword>
<dbReference type="RefSeq" id="WP_378251590.1">
    <property type="nucleotide sequence ID" value="NZ_JBHSIT010000001.1"/>
</dbReference>
<keyword evidence="1" id="KW-1133">Transmembrane helix</keyword>
<organism evidence="2 3">
    <name type="scientific">Actinomadura gamaensis</name>
    <dbReference type="NCBI Taxonomy" id="1763541"/>
    <lineage>
        <taxon>Bacteria</taxon>
        <taxon>Bacillati</taxon>
        <taxon>Actinomycetota</taxon>
        <taxon>Actinomycetes</taxon>
        <taxon>Streptosporangiales</taxon>
        <taxon>Thermomonosporaceae</taxon>
        <taxon>Actinomadura</taxon>
    </lineage>
</organism>